<dbReference type="InterPro" id="IPR021797">
    <property type="entry name" value="Wzy_C_2"/>
</dbReference>
<feature type="domain" description="O-antigen ligase-related" evidence="6">
    <location>
        <begin position="193"/>
        <end position="333"/>
    </location>
</feature>
<comment type="subcellular location">
    <subcellularLocation>
        <location evidence="1">Membrane</location>
        <topology evidence="1">Multi-pass membrane protein</topology>
    </subcellularLocation>
</comment>
<feature type="transmembrane region" description="Helical" evidence="5">
    <location>
        <begin position="189"/>
        <end position="212"/>
    </location>
</feature>
<feature type="transmembrane region" description="Helical" evidence="5">
    <location>
        <begin position="64"/>
        <end position="87"/>
    </location>
</feature>
<evidence type="ECO:0000313" key="8">
    <source>
        <dbReference type="EMBL" id="WAR45185.1"/>
    </source>
</evidence>
<reference evidence="8" key="1">
    <citation type="submission" date="2022-11" db="EMBL/GenBank/DDBJ databases">
        <title>Methylomonas rapida sp. nov., Carotenoid-Producing Obligate Methanotrophs with High Growth Characteristics and Biotechnological Potential.</title>
        <authorList>
            <person name="Tikhonova E.N."/>
            <person name="Suleimanov R.Z."/>
            <person name="Miroshnikov K."/>
            <person name="Oshkin I.Y."/>
            <person name="Belova S.E."/>
            <person name="Danilova O.V."/>
            <person name="Ashikhmin A."/>
            <person name="Konopkin A."/>
            <person name="But S.Y."/>
            <person name="Khmelenina V.N."/>
            <person name="Kuznetsov N."/>
            <person name="Pimenov N.V."/>
            <person name="Dedysh S.N."/>
        </authorList>
    </citation>
    <scope>NUCLEOTIDE SEQUENCE</scope>
    <source>
        <strain evidence="8">MP1</strain>
    </source>
</reference>
<organism evidence="8 9">
    <name type="scientific">Methylomonas rapida</name>
    <dbReference type="NCBI Taxonomy" id="2963939"/>
    <lineage>
        <taxon>Bacteria</taxon>
        <taxon>Pseudomonadati</taxon>
        <taxon>Pseudomonadota</taxon>
        <taxon>Gammaproteobacteria</taxon>
        <taxon>Methylococcales</taxon>
        <taxon>Methylococcaceae</taxon>
        <taxon>Methylomonas</taxon>
    </lineage>
</organism>
<accession>A0ABY7GL17</accession>
<evidence type="ECO:0000259" key="7">
    <source>
        <dbReference type="Pfam" id="PF11846"/>
    </source>
</evidence>
<evidence type="ECO:0000256" key="5">
    <source>
        <dbReference type="SAM" id="Phobius"/>
    </source>
</evidence>
<feature type="transmembrane region" description="Helical" evidence="5">
    <location>
        <begin position="232"/>
        <end position="249"/>
    </location>
</feature>
<feature type="transmembrane region" description="Helical" evidence="5">
    <location>
        <begin position="39"/>
        <end position="57"/>
    </location>
</feature>
<feature type="transmembrane region" description="Helical" evidence="5">
    <location>
        <begin position="386"/>
        <end position="402"/>
    </location>
</feature>
<dbReference type="Pfam" id="PF04932">
    <property type="entry name" value="Wzy_C"/>
    <property type="match status" value="1"/>
</dbReference>
<evidence type="ECO:0000256" key="3">
    <source>
        <dbReference type="ARBA" id="ARBA00022989"/>
    </source>
</evidence>
<evidence type="ECO:0000256" key="4">
    <source>
        <dbReference type="ARBA" id="ARBA00023136"/>
    </source>
</evidence>
<feature type="transmembrane region" description="Helical" evidence="5">
    <location>
        <begin position="318"/>
        <end position="343"/>
    </location>
</feature>
<dbReference type="PANTHER" id="PTHR37422">
    <property type="entry name" value="TEICHURONIC ACID BIOSYNTHESIS PROTEIN TUAE"/>
    <property type="match status" value="1"/>
</dbReference>
<evidence type="ECO:0000313" key="9">
    <source>
        <dbReference type="Proteomes" id="UP001162780"/>
    </source>
</evidence>
<feature type="domain" description="Virulence factor membrane-bound polymerase C-terminal" evidence="7">
    <location>
        <begin position="368"/>
        <end position="547"/>
    </location>
</feature>
<evidence type="ECO:0000256" key="1">
    <source>
        <dbReference type="ARBA" id="ARBA00004141"/>
    </source>
</evidence>
<gene>
    <name evidence="8" type="ORF">NM686_001355</name>
</gene>
<sequence>MFNRPSSKPYLSLVLLSALPVLPLFAPWQLFPVTSFQQEWLAMAAGLLACLGAWPALHNTSRLAVPVIAWLPLALAGFILLQTLFLPQMISQHAALAICYLLWAALLIALVGLLRQRIGRPPLSCWLAGGLLAAALWASCRELAARLWGEAGVWGGTGQPNHYGDLLALGGASLLYLQSSATTRRKGLCMLAGIVIAVGLSLTASRSVWLYWSAAALIAWYYRPDWLKPLGIGFAVYVLFQGLWALDILPIPQMTAAEKLAANIEGSSPRWHIWSVAWDLFLQRPLLGHGFGEFDWAYYQAGHFFAEQATRIEHAHNIVMHLLVELGVLPVVLLTGAATFWLRGVLATGQGNVADTPIDSMDASMRAWLLMLTAVLAIHSLLEYPLWHAHFLGIAAWLLAIGEQRSWQVPVSKLGAVLVGSLTSLALAAAIVHEWQYTRMELALLSAMAQQNVQREQYLIDICQEIPDTAPLLKPYVPVVFTLTGHPENPAMREQLKVLAEAAVRFTPTASLVYRLALLQALTDDVVNARKTIDRALTAYPNNAIAFAEELLRIQAYAGPRIDVLMAQLLPVVNPQLQANLPNGVKAKVKQVVH</sequence>
<dbReference type="PANTHER" id="PTHR37422:SF13">
    <property type="entry name" value="LIPOPOLYSACCHARIDE BIOSYNTHESIS PROTEIN PA4999-RELATED"/>
    <property type="match status" value="1"/>
</dbReference>
<dbReference type="InterPro" id="IPR007016">
    <property type="entry name" value="O-antigen_ligase-rel_domated"/>
</dbReference>
<dbReference type="EMBL" id="CP113517">
    <property type="protein sequence ID" value="WAR45185.1"/>
    <property type="molecule type" value="Genomic_DNA"/>
</dbReference>
<feature type="transmembrane region" description="Helical" evidence="5">
    <location>
        <begin position="414"/>
        <end position="432"/>
    </location>
</feature>
<proteinExistence type="predicted"/>
<keyword evidence="3 5" id="KW-1133">Transmembrane helix</keyword>
<dbReference type="Pfam" id="PF11846">
    <property type="entry name" value="Wzy_C_2"/>
    <property type="match status" value="1"/>
</dbReference>
<protein>
    <submittedName>
        <fullName evidence="8">Wzy polymerase domain-containing protein</fullName>
    </submittedName>
</protein>
<name>A0ABY7GL17_9GAMM</name>
<keyword evidence="2 5" id="KW-0812">Transmembrane</keyword>
<dbReference type="RefSeq" id="WP_255190154.1">
    <property type="nucleotide sequence ID" value="NZ_CP113517.1"/>
</dbReference>
<keyword evidence="4 5" id="KW-0472">Membrane</keyword>
<keyword evidence="9" id="KW-1185">Reference proteome</keyword>
<evidence type="ECO:0000259" key="6">
    <source>
        <dbReference type="Pfam" id="PF04932"/>
    </source>
</evidence>
<feature type="transmembrane region" description="Helical" evidence="5">
    <location>
        <begin position="93"/>
        <end position="114"/>
    </location>
</feature>
<dbReference type="InterPro" id="IPR051533">
    <property type="entry name" value="WaaL-like"/>
</dbReference>
<evidence type="ECO:0000256" key="2">
    <source>
        <dbReference type="ARBA" id="ARBA00022692"/>
    </source>
</evidence>
<dbReference type="Proteomes" id="UP001162780">
    <property type="component" value="Chromosome"/>
</dbReference>